<comment type="caution">
    <text evidence="1">The sequence shown here is derived from an EMBL/GenBank/DDBJ whole genome shotgun (WGS) entry which is preliminary data.</text>
</comment>
<dbReference type="EMBL" id="CM042887">
    <property type="protein sequence ID" value="KAI4331195.1"/>
    <property type="molecule type" value="Genomic_DNA"/>
</dbReference>
<dbReference type="Proteomes" id="UP001057402">
    <property type="component" value="Chromosome 8"/>
</dbReference>
<organism evidence="1 2">
    <name type="scientific">Melastoma candidum</name>
    <dbReference type="NCBI Taxonomy" id="119954"/>
    <lineage>
        <taxon>Eukaryota</taxon>
        <taxon>Viridiplantae</taxon>
        <taxon>Streptophyta</taxon>
        <taxon>Embryophyta</taxon>
        <taxon>Tracheophyta</taxon>
        <taxon>Spermatophyta</taxon>
        <taxon>Magnoliopsida</taxon>
        <taxon>eudicotyledons</taxon>
        <taxon>Gunneridae</taxon>
        <taxon>Pentapetalae</taxon>
        <taxon>rosids</taxon>
        <taxon>malvids</taxon>
        <taxon>Myrtales</taxon>
        <taxon>Melastomataceae</taxon>
        <taxon>Melastomatoideae</taxon>
        <taxon>Melastomateae</taxon>
        <taxon>Melastoma</taxon>
    </lineage>
</organism>
<name>A0ACB9N3P5_9MYRT</name>
<sequence length="81" mass="9352">MPRLHYYDSPSSTASSRVAMLRSSWMKNKGMRAVPSAHAMMKMPSWNILTGLDCRIRRNCSSIKELKQTTKRTFRNKNSSE</sequence>
<reference evidence="2" key="1">
    <citation type="journal article" date="2023" name="Front. Plant Sci.">
        <title>Chromosomal-level genome assembly of Melastoma candidum provides insights into trichome evolution.</title>
        <authorList>
            <person name="Zhong Y."/>
            <person name="Wu W."/>
            <person name="Sun C."/>
            <person name="Zou P."/>
            <person name="Liu Y."/>
            <person name="Dai S."/>
            <person name="Zhou R."/>
        </authorList>
    </citation>
    <scope>NUCLEOTIDE SEQUENCE [LARGE SCALE GENOMIC DNA]</scope>
</reference>
<gene>
    <name evidence="1" type="ORF">MLD38_029405</name>
</gene>
<proteinExistence type="predicted"/>
<protein>
    <submittedName>
        <fullName evidence="1">Uncharacterized protein</fullName>
    </submittedName>
</protein>
<accession>A0ACB9N3P5</accession>
<evidence type="ECO:0000313" key="2">
    <source>
        <dbReference type="Proteomes" id="UP001057402"/>
    </source>
</evidence>
<keyword evidence="2" id="KW-1185">Reference proteome</keyword>
<evidence type="ECO:0000313" key="1">
    <source>
        <dbReference type="EMBL" id="KAI4331195.1"/>
    </source>
</evidence>